<feature type="transmembrane region" description="Helical" evidence="1">
    <location>
        <begin position="79"/>
        <end position="98"/>
    </location>
</feature>
<feature type="transmembrane region" description="Helical" evidence="1">
    <location>
        <begin position="21"/>
        <end position="38"/>
    </location>
</feature>
<dbReference type="GO" id="GO:0005886">
    <property type="term" value="C:plasma membrane"/>
    <property type="evidence" value="ECO:0007669"/>
    <property type="project" value="TreeGrafter"/>
</dbReference>
<evidence type="ECO:0000256" key="1">
    <source>
        <dbReference type="SAM" id="Phobius"/>
    </source>
</evidence>
<dbReference type="InterPro" id="IPR005325">
    <property type="entry name" value="DUF308_memb"/>
</dbReference>
<keyword evidence="1" id="KW-0472">Membrane</keyword>
<keyword evidence="3" id="KW-1185">Reference proteome</keyword>
<name>A0AAE3EUM5_9FLAO</name>
<dbReference type="AlphaFoldDB" id="A0AAE3EUM5"/>
<reference evidence="2" key="1">
    <citation type="submission" date="2023-02" db="EMBL/GenBank/DDBJ databases">
        <title>Genome of Flavobacteriaceae gen. nov. sp. strain F89.</title>
        <authorList>
            <person name="Wang Y."/>
        </authorList>
    </citation>
    <scope>NUCLEOTIDE SEQUENCE</scope>
    <source>
        <strain evidence="2">F89</strain>
    </source>
</reference>
<dbReference type="EMBL" id="JAIRBC010000005">
    <property type="protein sequence ID" value="MCG2460046.1"/>
    <property type="molecule type" value="Genomic_DNA"/>
</dbReference>
<feature type="transmembrane region" description="Helical" evidence="1">
    <location>
        <begin position="162"/>
        <end position="178"/>
    </location>
</feature>
<accession>A0AAE3EUM5</accession>
<dbReference type="InterPro" id="IPR052712">
    <property type="entry name" value="Acid_resist_chaperone_HdeD"/>
</dbReference>
<gene>
    <name evidence="2" type="ORF">K8352_04760</name>
</gene>
<evidence type="ECO:0000313" key="2">
    <source>
        <dbReference type="EMBL" id="MCG2460046.1"/>
    </source>
</evidence>
<comment type="caution">
    <text evidence="2">The sequence shown here is derived from an EMBL/GenBank/DDBJ whole genome shotgun (WGS) entry which is preliminary data.</text>
</comment>
<feature type="transmembrane region" description="Helical" evidence="1">
    <location>
        <begin position="138"/>
        <end position="156"/>
    </location>
</feature>
<keyword evidence="1" id="KW-0812">Transmembrane</keyword>
<feature type="transmembrane region" description="Helical" evidence="1">
    <location>
        <begin position="104"/>
        <end position="126"/>
    </location>
</feature>
<protein>
    <submittedName>
        <fullName evidence="2">DUF308 domain-containing protein</fullName>
    </submittedName>
</protein>
<dbReference type="Pfam" id="PF03729">
    <property type="entry name" value="DUF308"/>
    <property type="match status" value="1"/>
</dbReference>
<evidence type="ECO:0000313" key="3">
    <source>
        <dbReference type="Proteomes" id="UP001200642"/>
    </source>
</evidence>
<proteinExistence type="predicted"/>
<dbReference type="Proteomes" id="UP001200642">
    <property type="component" value="Unassembled WGS sequence"/>
</dbReference>
<sequence>MAKTENIIYASLLPENKKWRAYLLVGCLFILIGLWIFMTPTASFLSLSLFFSLALIVFGAFEVVFSIKIIRRSKNWLGFLARGLFDLVIGTVLLFNPFSTVNLLPYLLATWIIYRSIRAILFAYRLKSYGIKKWYRNLAFGAGILVVGLILLAHPVLGVHGIVYRVAGAFTLFGFFNFSKAYQLNKLGEQDKNS</sequence>
<organism evidence="2 3">
    <name type="scientific">Cerina litoralis</name>
    <dbReference type="NCBI Taxonomy" id="2874477"/>
    <lineage>
        <taxon>Bacteria</taxon>
        <taxon>Pseudomonadati</taxon>
        <taxon>Bacteroidota</taxon>
        <taxon>Flavobacteriia</taxon>
        <taxon>Flavobacteriales</taxon>
        <taxon>Flavobacteriaceae</taxon>
        <taxon>Cerina</taxon>
    </lineage>
</organism>
<feature type="transmembrane region" description="Helical" evidence="1">
    <location>
        <begin position="44"/>
        <end position="67"/>
    </location>
</feature>
<dbReference type="RefSeq" id="WP_317901190.1">
    <property type="nucleotide sequence ID" value="NZ_JAIRBC010000005.1"/>
</dbReference>
<dbReference type="PANTHER" id="PTHR34989:SF1">
    <property type="entry name" value="PROTEIN HDED"/>
    <property type="match status" value="1"/>
</dbReference>
<keyword evidence="1" id="KW-1133">Transmembrane helix</keyword>
<dbReference type="PANTHER" id="PTHR34989">
    <property type="entry name" value="PROTEIN HDED"/>
    <property type="match status" value="1"/>
</dbReference>